<feature type="signal peptide" evidence="1">
    <location>
        <begin position="1"/>
        <end position="20"/>
    </location>
</feature>
<evidence type="ECO:0000313" key="3">
    <source>
        <dbReference type="Proteomes" id="UP001597115"/>
    </source>
</evidence>
<dbReference type="Proteomes" id="UP001597115">
    <property type="component" value="Unassembled WGS sequence"/>
</dbReference>
<proteinExistence type="predicted"/>
<dbReference type="SUPFAM" id="SSF46626">
    <property type="entry name" value="Cytochrome c"/>
    <property type="match status" value="1"/>
</dbReference>
<comment type="caution">
    <text evidence="2">The sequence shown here is derived from an EMBL/GenBank/DDBJ whole genome shotgun (WGS) entry which is preliminary data.</text>
</comment>
<evidence type="ECO:0000256" key="1">
    <source>
        <dbReference type="SAM" id="SignalP"/>
    </source>
</evidence>
<feature type="chain" id="PRO_5047266161" evidence="1">
    <location>
        <begin position="21"/>
        <end position="108"/>
    </location>
</feature>
<name>A0ABW4HZT3_9SPHN</name>
<protein>
    <submittedName>
        <fullName evidence="2">C-type cytochrome</fullName>
    </submittedName>
</protein>
<reference evidence="3" key="1">
    <citation type="journal article" date="2019" name="Int. J. Syst. Evol. Microbiol.">
        <title>The Global Catalogue of Microorganisms (GCM) 10K type strain sequencing project: providing services to taxonomists for standard genome sequencing and annotation.</title>
        <authorList>
            <consortium name="The Broad Institute Genomics Platform"/>
            <consortium name="The Broad Institute Genome Sequencing Center for Infectious Disease"/>
            <person name="Wu L."/>
            <person name="Ma J."/>
        </authorList>
    </citation>
    <scope>NUCLEOTIDE SEQUENCE [LARGE SCALE GENOMIC DNA]</scope>
    <source>
        <strain evidence="3">CGMCC 1.16275</strain>
    </source>
</reference>
<dbReference type="RefSeq" id="WP_380887543.1">
    <property type="nucleotide sequence ID" value="NZ_JBHUDY010000001.1"/>
</dbReference>
<keyword evidence="3" id="KW-1185">Reference proteome</keyword>
<evidence type="ECO:0000313" key="2">
    <source>
        <dbReference type="EMBL" id="MFD1611174.1"/>
    </source>
</evidence>
<dbReference type="Gene3D" id="1.10.760.10">
    <property type="entry name" value="Cytochrome c-like domain"/>
    <property type="match status" value="1"/>
</dbReference>
<keyword evidence="1" id="KW-0732">Signal</keyword>
<organism evidence="2 3">
    <name type="scientific">Sphingomonas tabacisoli</name>
    <dbReference type="NCBI Taxonomy" id="2249466"/>
    <lineage>
        <taxon>Bacteria</taxon>
        <taxon>Pseudomonadati</taxon>
        <taxon>Pseudomonadota</taxon>
        <taxon>Alphaproteobacteria</taxon>
        <taxon>Sphingomonadales</taxon>
        <taxon>Sphingomonadaceae</taxon>
        <taxon>Sphingomonas</taxon>
    </lineage>
</organism>
<sequence length="108" mass="10798">MRSLFLLGAAGAIGIGAATATLGQTAPVLPAGPGHDVTVRVCSGCHAPEVAARQRLSKQAWAETVDLMASRGAQATDAELAQIVDYLSTNFPASAAPAQPPAPSAPHG</sequence>
<dbReference type="InterPro" id="IPR036909">
    <property type="entry name" value="Cyt_c-like_dom_sf"/>
</dbReference>
<dbReference type="EMBL" id="JBHUDY010000001">
    <property type="protein sequence ID" value="MFD1611174.1"/>
    <property type="molecule type" value="Genomic_DNA"/>
</dbReference>
<accession>A0ABW4HZT3</accession>
<gene>
    <name evidence="2" type="ORF">ACFSCW_05090</name>
</gene>